<dbReference type="PANTHER" id="PTHR13045:SF0">
    <property type="entry name" value="7-METHYLGUANOSINE PHOSPHATE-SPECIFIC 5'-NUCLEOTIDASE"/>
    <property type="match status" value="1"/>
</dbReference>
<organism evidence="9">
    <name type="scientific">Haemonchus placei</name>
    <name type="common">Barber's pole worm</name>
    <dbReference type="NCBI Taxonomy" id="6290"/>
    <lineage>
        <taxon>Eukaryota</taxon>
        <taxon>Metazoa</taxon>
        <taxon>Ecdysozoa</taxon>
        <taxon>Nematoda</taxon>
        <taxon>Chromadorea</taxon>
        <taxon>Rhabditida</taxon>
        <taxon>Rhabditina</taxon>
        <taxon>Rhabditomorpha</taxon>
        <taxon>Strongyloidea</taxon>
        <taxon>Trichostrongylidae</taxon>
        <taxon>Haemonchus</taxon>
    </lineage>
</organism>
<dbReference type="EC" id="3.1.3.5" evidence="3"/>
<dbReference type="PANTHER" id="PTHR13045">
    <property type="entry name" value="5'-NUCLEOTIDASE"/>
    <property type="match status" value="1"/>
</dbReference>
<keyword evidence="8" id="KW-0546">Nucleotide metabolism</keyword>
<reference evidence="9" key="1">
    <citation type="submission" date="2017-02" db="UniProtKB">
        <authorList>
            <consortium name="WormBaseParasite"/>
        </authorList>
    </citation>
    <scope>IDENTIFICATION</scope>
</reference>
<name>A0A0N4VWV0_HAEPC</name>
<proteinExistence type="inferred from homology"/>
<dbReference type="Pfam" id="PF05822">
    <property type="entry name" value="UMPH-1"/>
    <property type="match status" value="2"/>
</dbReference>
<dbReference type="GO" id="GO:0000287">
    <property type="term" value="F:magnesium ion binding"/>
    <property type="evidence" value="ECO:0007669"/>
    <property type="project" value="InterPro"/>
</dbReference>
<dbReference type="Gene3D" id="3.40.50.1000">
    <property type="entry name" value="HAD superfamily/HAD-like"/>
    <property type="match status" value="1"/>
</dbReference>
<protein>
    <recommendedName>
        <fullName evidence="3">5'-nucleotidase</fullName>
        <ecNumber evidence="3">3.1.3.5</ecNumber>
    </recommendedName>
</protein>
<evidence type="ECO:0000256" key="5">
    <source>
        <dbReference type="ARBA" id="ARBA00022741"/>
    </source>
</evidence>
<dbReference type="GO" id="GO:0009117">
    <property type="term" value="P:nucleotide metabolic process"/>
    <property type="evidence" value="ECO:0007669"/>
    <property type="project" value="UniProtKB-KW"/>
</dbReference>
<evidence type="ECO:0000256" key="6">
    <source>
        <dbReference type="ARBA" id="ARBA00022801"/>
    </source>
</evidence>
<comment type="similarity">
    <text evidence="2">Belongs to the pyrimidine 5'-nucleotidase family.</text>
</comment>
<sequence length="200" mass="23448">LQVISDFDYTLSRFEDNLGGRCWTTHGVFDNCSKQVDPELALKLQRLKERYFPVEFDPKMTQEQKVPYMEQWQVEQFSQSHCFCQIPSEHCREFCAEFKNNIEDDAEIEIEWIFVIFLANDAGMEEKWSFELALLRSQGIKRDQAEQMIIRLNQLGVPLVVFSAGIGNIIEMYLEQRLGQIPTNIRIISNMMNFDENVCS</sequence>
<evidence type="ECO:0000256" key="7">
    <source>
        <dbReference type="ARBA" id="ARBA00022842"/>
    </source>
</evidence>
<dbReference type="InterPro" id="IPR023214">
    <property type="entry name" value="HAD_sf"/>
</dbReference>
<keyword evidence="7" id="KW-0460">Magnesium</keyword>
<keyword evidence="4" id="KW-0479">Metal-binding</keyword>
<dbReference type="GO" id="GO:0000166">
    <property type="term" value="F:nucleotide binding"/>
    <property type="evidence" value="ECO:0007669"/>
    <property type="project" value="UniProtKB-KW"/>
</dbReference>
<dbReference type="Gene3D" id="1.10.150.340">
    <property type="entry name" value="Pyrimidine 5'-nucleotidase (UMPH-1), N-terminal domain"/>
    <property type="match status" value="1"/>
</dbReference>
<dbReference type="SUPFAM" id="SSF56784">
    <property type="entry name" value="HAD-like"/>
    <property type="match status" value="1"/>
</dbReference>
<evidence type="ECO:0000313" key="9">
    <source>
        <dbReference type="WBParaSite" id="HPLM_0000177001-mRNA-1"/>
    </source>
</evidence>
<dbReference type="InterPro" id="IPR006434">
    <property type="entry name" value="Pyrimidine_nucleotidase_eu"/>
</dbReference>
<dbReference type="GO" id="GO:0008253">
    <property type="term" value="F:5'-nucleotidase activity"/>
    <property type="evidence" value="ECO:0007669"/>
    <property type="project" value="UniProtKB-EC"/>
</dbReference>
<evidence type="ECO:0000256" key="4">
    <source>
        <dbReference type="ARBA" id="ARBA00022723"/>
    </source>
</evidence>
<dbReference type="InterPro" id="IPR036412">
    <property type="entry name" value="HAD-like_sf"/>
</dbReference>
<dbReference type="AlphaFoldDB" id="A0A0N4VWV0"/>
<dbReference type="WBParaSite" id="HPLM_0000177001-mRNA-1">
    <property type="protein sequence ID" value="HPLM_0000177001-mRNA-1"/>
    <property type="gene ID" value="HPLM_0000177001"/>
</dbReference>
<evidence type="ECO:0000256" key="8">
    <source>
        <dbReference type="ARBA" id="ARBA00023080"/>
    </source>
</evidence>
<keyword evidence="6" id="KW-0378">Hydrolase</keyword>
<evidence type="ECO:0000256" key="2">
    <source>
        <dbReference type="ARBA" id="ARBA00008389"/>
    </source>
</evidence>
<evidence type="ECO:0000256" key="1">
    <source>
        <dbReference type="ARBA" id="ARBA00000815"/>
    </source>
</evidence>
<comment type="catalytic activity">
    <reaction evidence="1">
        <text>a ribonucleoside 5'-phosphate + H2O = a ribonucleoside + phosphate</text>
        <dbReference type="Rhea" id="RHEA:12484"/>
        <dbReference type="ChEBI" id="CHEBI:15377"/>
        <dbReference type="ChEBI" id="CHEBI:18254"/>
        <dbReference type="ChEBI" id="CHEBI:43474"/>
        <dbReference type="ChEBI" id="CHEBI:58043"/>
        <dbReference type="EC" id="3.1.3.5"/>
    </reaction>
</comment>
<evidence type="ECO:0000256" key="3">
    <source>
        <dbReference type="ARBA" id="ARBA00012643"/>
    </source>
</evidence>
<dbReference type="FunFam" id="1.10.150.340:FF:000001">
    <property type="entry name" value="Cytosolic 5-nucleotidase 3-like"/>
    <property type="match status" value="1"/>
</dbReference>
<dbReference type="OMA" id="WNTSHEY"/>
<dbReference type="GO" id="GO:0005737">
    <property type="term" value="C:cytoplasm"/>
    <property type="evidence" value="ECO:0007669"/>
    <property type="project" value="InterPro"/>
</dbReference>
<accession>A0A0N4VWV0</accession>
<keyword evidence="5" id="KW-0547">Nucleotide-binding</keyword>